<evidence type="ECO:0000313" key="3">
    <source>
        <dbReference type="Proteomes" id="UP000199603"/>
    </source>
</evidence>
<accession>A0A1G6WQK8</accession>
<evidence type="ECO:0000313" key="2">
    <source>
        <dbReference type="EMBL" id="SDD68148.1"/>
    </source>
</evidence>
<gene>
    <name evidence="2" type="ORF">SAMN04488509_105120</name>
</gene>
<proteinExistence type="predicted"/>
<evidence type="ECO:0000256" key="1">
    <source>
        <dbReference type="SAM" id="Coils"/>
    </source>
</evidence>
<feature type="coiled-coil region" evidence="1">
    <location>
        <begin position="61"/>
        <end position="109"/>
    </location>
</feature>
<keyword evidence="1" id="KW-0175">Coiled coil</keyword>
<dbReference type="AlphaFoldDB" id="A0A1G6WQK8"/>
<dbReference type="STRING" id="265719.SAMN04488509_105120"/>
<dbReference type="EMBL" id="FNAG01000005">
    <property type="protein sequence ID" value="SDD68148.1"/>
    <property type="molecule type" value="Genomic_DNA"/>
</dbReference>
<dbReference type="InterPro" id="IPR046703">
    <property type="entry name" value="DUF6776"/>
</dbReference>
<protein>
    <submittedName>
        <fullName evidence="2">Uncharacterized protein</fullName>
    </submittedName>
</protein>
<reference evidence="2 3" key="1">
    <citation type="submission" date="2016-10" db="EMBL/GenBank/DDBJ databases">
        <authorList>
            <person name="de Groot N.N."/>
        </authorList>
    </citation>
    <scope>NUCLEOTIDE SEQUENCE [LARGE SCALE GENOMIC DNA]</scope>
    <source>
        <strain evidence="2 3">DSM 16957</strain>
    </source>
</reference>
<dbReference type="OrthoDB" id="7056878at2"/>
<dbReference type="Proteomes" id="UP000199603">
    <property type="component" value="Unassembled WGS sequence"/>
</dbReference>
<dbReference type="RefSeq" id="WP_143006645.1">
    <property type="nucleotide sequence ID" value="NZ_FNAG01000005.1"/>
</dbReference>
<name>A0A1G6WQK8_9GAMM</name>
<sequence length="247" mass="27603">MSSDSPFIIVPREAARQRRRWPLLVLLWALSLMAVAWSVDHWRPGQAGAQGESPAELRETISSLQARLDDLRQRNLRLKRSDDISREANQLLQRDIAERDERIASLEADVAFYERLVGGSGQRQGLSIHSLSLQPEPSGAWHFRLTLTQNVKKTQLSRGTISIRIEGVKDGEMAELGWSELTDADRPRPQFAFKYFQQIEGNVLLPAGFTPHRVQVGIEGEAGRAERGFAWAEVVPGADQTEAGPTS</sequence>
<keyword evidence="3" id="KW-1185">Reference proteome</keyword>
<dbReference type="Pfam" id="PF20567">
    <property type="entry name" value="DUF6776"/>
    <property type="match status" value="1"/>
</dbReference>
<organism evidence="2 3">
    <name type="scientific">Aquimonas voraii</name>
    <dbReference type="NCBI Taxonomy" id="265719"/>
    <lineage>
        <taxon>Bacteria</taxon>
        <taxon>Pseudomonadati</taxon>
        <taxon>Pseudomonadota</taxon>
        <taxon>Gammaproteobacteria</taxon>
        <taxon>Lysobacterales</taxon>
        <taxon>Lysobacteraceae</taxon>
        <taxon>Aquimonas</taxon>
    </lineage>
</organism>